<feature type="transmembrane region" description="Helical" evidence="6">
    <location>
        <begin position="144"/>
        <end position="162"/>
    </location>
</feature>
<dbReference type="PANTHER" id="PTHR42920">
    <property type="entry name" value="OS03G0707200 PROTEIN-RELATED"/>
    <property type="match status" value="1"/>
</dbReference>
<feature type="transmembrane region" description="Helical" evidence="6">
    <location>
        <begin position="234"/>
        <end position="254"/>
    </location>
</feature>
<feature type="transmembrane region" description="Helical" evidence="6">
    <location>
        <begin position="36"/>
        <end position="57"/>
    </location>
</feature>
<dbReference type="Proteomes" id="UP000189981">
    <property type="component" value="Unassembled WGS sequence"/>
</dbReference>
<dbReference type="GO" id="GO:0005886">
    <property type="term" value="C:plasma membrane"/>
    <property type="evidence" value="ECO:0007669"/>
    <property type="project" value="UniProtKB-SubCell"/>
</dbReference>
<gene>
    <name evidence="8" type="ORF">SAMN05661099_3516</name>
</gene>
<evidence type="ECO:0000256" key="6">
    <source>
        <dbReference type="SAM" id="Phobius"/>
    </source>
</evidence>
<keyword evidence="3 6" id="KW-0812">Transmembrane</keyword>
<evidence type="ECO:0000313" key="9">
    <source>
        <dbReference type="Proteomes" id="UP000189981"/>
    </source>
</evidence>
<reference evidence="9" key="1">
    <citation type="submission" date="2017-02" db="EMBL/GenBank/DDBJ databases">
        <authorList>
            <person name="Varghese N."/>
            <person name="Submissions S."/>
        </authorList>
    </citation>
    <scope>NUCLEOTIDE SEQUENCE [LARGE SCALE GENOMIC DNA]</scope>
    <source>
        <strain evidence="9">DSM 22385</strain>
    </source>
</reference>
<keyword evidence="4 6" id="KW-1133">Transmembrane helix</keyword>
<dbReference type="OrthoDB" id="9815120at2"/>
<dbReference type="InterPro" id="IPR037185">
    <property type="entry name" value="EmrE-like"/>
</dbReference>
<evidence type="ECO:0000313" key="8">
    <source>
        <dbReference type="EMBL" id="SKB92405.1"/>
    </source>
</evidence>
<dbReference type="InterPro" id="IPR051258">
    <property type="entry name" value="Diverse_Substrate_Transporter"/>
</dbReference>
<evidence type="ECO:0000256" key="4">
    <source>
        <dbReference type="ARBA" id="ARBA00022989"/>
    </source>
</evidence>
<dbReference type="STRING" id="572036.SAMN05661099_3516"/>
<feature type="transmembrane region" description="Helical" evidence="6">
    <location>
        <begin position="174"/>
        <end position="192"/>
    </location>
</feature>
<evidence type="ECO:0000256" key="2">
    <source>
        <dbReference type="ARBA" id="ARBA00022475"/>
    </source>
</evidence>
<dbReference type="Pfam" id="PF00892">
    <property type="entry name" value="EamA"/>
    <property type="match status" value="1"/>
</dbReference>
<keyword evidence="2" id="KW-1003">Cell membrane</keyword>
<evidence type="ECO:0000256" key="3">
    <source>
        <dbReference type="ARBA" id="ARBA00022692"/>
    </source>
</evidence>
<dbReference type="PANTHER" id="PTHR42920:SF5">
    <property type="entry name" value="EAMA DOMAIN-CONTAINING PROTEIN"/>
    <property type="match status" value="1"/>
</dbReference>
<dbReference type="SUPFAM" id="SSF103481">
    <property type="entry name" value="Multidrug resistance efflux transporter EmrE"/>
    <property type="match status" value="1"/>
</dbReference>
<evidence type="ECO:0000256" key="5">
    <source>
        <dbReference type="ARBA" id="ARBA00023136"/>
    </source>
</evidence>
<comment type="subcellular location">
    <subcellularLocation>
        <location evidence="1">Cell membrane</location>
        <topology evidence="1">Multi-pass membrane protein</topology>
    </subcellularLocation>
</comment>
<feature type="transmembrane region" description="Helical" evidence="6">
    <location>
        <begin position="95"/>
        <end position="113"/>
    </location>
</feature>
<feature type="transmembrane region" description="Helical" evidence="6">
    <location>
        <begin position="69"/>
        <end position="89"/>
    </location>
</feature>
<feature type="transmembrane region" description="Helical" evidence="6">
    <location>
        <begin position="120"/>
        <end position="138"/>
    </location>
</feature>
<name>A0A1T5F8C1_9SPHI</name>
<feature type="domain" description="EamA" evidence="7">
    <location>
        <begin position="145"/>
        <end position="274"/>
    </location>
</feature>
<proteinExistence type="predicted"/>
<evidence type="ECO:0000256" key="1">
    <source>
        <dbReference type="ARBA" id="ARBA00004651"/>
    </source>
</evidence>
<organism evidence="8 9">
    <name type="scientific">Daejeonella lutea</name>
    <dbReference type="NCBI Taxonomy" id="572036"/>
    <lineage>
        <taxon>Bacteria</taxon>
        <taxon>Pseudomonadati</taxon>
        <taxon>Bacteroidota</taxon>
        <taxon>Sphingobacteriia</taxon>
        <taxon>Sphingobacteriales</taxon>
        <taxon>Sphingobacteriaceae</taxon>
        <taxon>Daejeonella</taxon>
    </lineage>
</organism>
<dbReference type="InterPro" id="IPR000620">
    <property type="entry name" value="EamA_dom"/>
</dbReference>
<keyword evidence="5 6" id="KW-0472">Membrane</keyword>
<evidence type="ECO:0000259" key="7">
    <source>
        <dbReference type="Pfam" id="PF00892"/>
    </source>
</evidence>
<protein>
    <submittedName>
        <fullName evidence="8">Inner membrane transporter RhtA</fullName>
    </submittedName>
</protein>
<accession>A0A1T5F8C1</accession>
<dbReference type="AlphaFoldDB" id="A0A1T5F8C1"/>
<dbReference type="EMBL" id="FUYR01000006">
    <property type="protein sequence ID" value="SKB92405.1"/>
    <property type="molecule type" value="Genomic_DNA"/>
</dbReference>
<sequence length="287" mass="30047">MKTRKIFDIPPFLAVLLAIVSVQGGAAIAKSIFPVLGATTTASLRIGLSAIFLVLMFRPNLSKLSSAQWKSVIPYGLCLGAMNLVFYLAIERIPVGLGVTLEFIGPLVLAVVTSKRSADYLWIVLAAGGIALIAPWNAENIDPVGALLALLAGGFWAGYILLGGSISKIMDGTQAVTVGMIFASALVIPFGFLSGGFQNFRPEMFVAVSALALLSSAIPFLLEMKALKLLPASTFSILMSMEPAVAALSALVFLGEHLVLTEWIAILLVTFASVGAALGKRTNAPPG</sequence>
<dbReference type="RefSeq" id="WP_079704013.1">
    <property type="nucleotide sequence ID" value="NZ_FUYR01000006.1"/>
</dbReference>
<feature type="transmembrane region" description="Helical" evidence="6">
    <location>
        <begin position="204"/>
        <end position="222"/>
    </location>
</feature>
<feature type="transmembrane region" description="Helical" evidence="6">
    <location>
        <begin position="260"/>
        <end position="279"/>
    </location>
</feature>
<keyword evidence="9" id="KW-1185">Reference proteome</keyword>